<evidence type="ECO:0000313" key="2">
    <source>
        <dbReference type="Proteomes" id="UP000785679"/>
    </source>
</evidence>
<evidence type="ECO:0000313" key="1">
    <source>
        <dbReference type="EMBL" id="TNV82831.1"/>
    </source>
</evidence>
<dbReference type="AlphaFoldDB" id="A0A8J8NVY7"/>
<keyword evidence="2" id="KW-1185">Reference proteome</keyword>
<protein>
    <submittedName>
        <fullName evidence="1">Uncharacterized protein</fullName>
    </submittedName>
</protein>
<gene>
    <name evidence="1" type="ORF">FGO68_gene7826</name>
</gene>
<reference evidence="1" key="1">
    <citation type="submission" date="2019-06" db="EMBL/GenBank/DDBJ databases">
        <authorList>
            <person name="Zheng W."/>
        </authorList>
    </citation>
    <scope>NUCLEOTIDE SEQUENCE</scope>
    <source>
        <strain evidence="1">QDHG01</strain>
    </source>
</reference>
<dbReference type="EMBL" id="RRYP01004477">
    <property type="protein sequence ID" value="TNV82831.1"/>
    <property type="molecule type" value="Genomic_DNA"/>
</dbReference>
<name>A0A8J8NVY7_HALGN</name>
<sequence length="89" mass="10394">MTSFYSMLGLTKSWKYSRVKFQYPLKTSMAFRNLEVFFMLQRITSNWLIMSLQSETMVSILLLKSSYLARSSCHWSNCLVTSEAMLTAK</sequence>
<comment type="caution">
    <text evidence="1">The sequence shown here is derived from an EMBL/GenBank/DDBJ whole genome shotgun (WGS) entry which is preliminary data.</text>
</comment>
<dbReference type="Proteomes" id="UP000785679">
    <property type="component" value="Unassembled WGS sequence"/>
</dbReference>
<proteinExistence type="predicted"/>
<organism evidence="1 2">
    <name type="scientific">Halteria grandinella</name>
    <dbReference type="NCBI Taxonomy" id="5974"/>
    <lineage>
        <taxon>Eukaryota</taxon>
        <taxon>Sar</taxon>
        <taxon>Alveolata</taxon>
        <taxon>Ciliophora</taxon>
        <taxon>Intramacronucleata</taxon>
        <taxon>Spirotrichea</taxon>
        <taxon>Stichotrichia</taxon>
        <taxon>Sporadotrichida</taxon>
        <taxon>Halteriidae</taxon>
        <taxon>Halteria</taxon>
    </lineage>
</organism>
<accession>A0A8J8NVY7</accession>